<proteinExistence type="inferred from homology"/>
<evidence type="ECO:0000256" key="3">
    <source>
        <dbReference type="ARBA" id="ARBA00022679"/>
    </source>
</evidence>
<feature type="binding site" evidence="7">
    <location>
        <position position="87"/>
    </location>
    <ligand>
        <name>ATP</name>
        <dbReference type="ChEBI" id="CHEBI:30616"/>
    </ligand>
</feature>
<dbReference type="Gene3D" id="3.30.200.20">
    <property type="entry name" value="Phosphorylase Kinase, domain 1"/>
    <property type="match status" value="1"/>
</dbReference>
<dbReference type="SUPFAM" id="SSF56112">
    <property type="entry name" value="Protein kinase-like (PK-like)"/>
    <property type="match status" value="1"/>
</dbReference>
<dbReference type="InterPro" id="IPR011009">
    <property type="entry name" value="Kinase-like_dom_sf"/>
</dbReference>
<dbReference type="Pfam" id="PF00069">
    <property type="entry name" value="Pkinase"/>
    <property type="match status" value="1"/>
</dbReference>
<accession>A0ABP3Q7Z3</accession>
<dbReference type="InterPro" id="IPR017441">
    <property type="entry name" value="Protein_kinase_ATP_BS"/>
</dbReference>
<comment type="caution">
    <text evidence="10">The sequence shown here is derived from an EMBL/GenBank/DDBJ whole genome shotgun (WGS) entry which is preliminary data.</text>
</comment>
<keyword evidence="4 7" id="KW-0547">Nucleotide-binding</keyword>
<keyword evidence="11" id="KW-1185">Reference proteome</keyword>
<comment type="similarity">
    <text evidence="1">Belongs to the protein kinase superfamily. NEK Ser/Thr protein kinase family. NIMA subfamily.</text>
</comment>
<evidence type="ECO:0000256" key="6">
    <source>
        <dbReference type="ARBA" id="ARBA00022840"/>
    </source>
</evidence>
<dbReference type="CDD" id="cd14014">
    <property type="entry name" value="STKc_PknB_like"/>
    <property type="match status" value="1"/>
</dbReference>
<evidence type="ECO:0000256" key="8">
    <source>
        <dbReference type="SAM" id="MobiDB-lite"/>
    </source>
</evidence>
<keyword evidence="5" id="KW-0418">Kinase</keyword>
<dbReference type="PROSITE" id="PS00109">
    <property type="entry name" value="PROTEIN_KINASE_TYR"/>
    <property type="match status" value="1"/>
</dbReference>
<evidence type="ECO:0000256" key="7">
    <source>
        <dbReference type="PROSITE-ProRule" id="PRU10141"/>
    </source>
</evidence>
<dbReference type="PROSITE" id="PS00107">
    <property type="entry name" value="PROTEIN_KINASE_ATP"/>
    <property type="match status" value="1"/>
</dbReference>
<organism evidence="10 11">
    <name type="scientific">Actinomadura livida</name>
    <dbReference type="NCBI Taxonomy" id="79909"/>
    <lineage>
        <taxon>Bacteria</taxon>
        <taxon>Bacillati</taxon>
        <taxon>Actinomycetota</taxon>
        <taxon>Actinomycetes</taxon>
        <taxon>Streptosporangiales</taxon>
        <taxon>Thermomonosporaceae</taxon>
        <taxon>Actinomadura</taxon>
    </lineage>
</organism>
<gene>
    <name evidence="10" type="ORF">GCM10009546_54550</name>
</gene>
<dbReference type="EC" id="2.7.11.1" evidence="2"/>
<evidence type="ECO:0000259" key="9">
    <source>
        <dbReference type="PROSITE" id="PS50011"/>
    </source>
</evidence>
<dbReference type="Gene3D" id="1.10.510.10">
    <property type="entry name" value="Transferase(Phosphotransferase) domain 1"/>
    <property type="match status" value="1"/>
</dbReference>
<dbReference type="InterPro" id="IPR000719">
    <property type="entry name" value="Prot_kinase_dom"/>
</dbReference>
<protein>
    <recommendedName>
        <fullName evidence="2">non-specific serine/threonine protein kinase</fullName>
        <ecNumber evidence="2">2.7.11.1</ecNumber>
    </recommendedName>
</protein>
<evidence type="ECO:0000256" key="4">
    <source>
        <dbReference type="ARBA" id="ARBA00022741"/>
    </source>
</evidence>
<dbReference type="InterPro" id="IPR008266">
    <property type="entry name" value="Tyr_kinase_AS"/>
</dbReference>
<dbReference type="InterPro" id="IPR050660">
    <property type="entry name" value="NEK_Ser/Thr_kinase"/>
</dbReference>
<sequence length="537" mass="56963">MELPVGPVGDTARPSATAPGDETPAETRPADTDSAAMPDREIPGGEMPDGGVPGGGRYRLLREIGRGGMGRVWEADDRALRRRVAVKEVLLPEGLASEERRRLVERAAREARTAARLEHESIVVVHDVFVHDDRPWIVTELVDGVTLRAAAPVPPAEAARVGAAVLAALRAAHAAGVLHRDVSMGNVLLAEDGRVVLTDFGIAVTDGDTALTRTGTVVGNPGHIAPERLGGGPVDGRSDLFSLGVTLYAAVEGRGPFARSSDAATLAATLTEAPPRPRRAGPLRPVLAALLRKDPAERPDPAALDRTLRRIAAGRPRRPRLKLRGRLLPETAWLAAMAVAAGVFLLPDAVTGPRGPSAYGAGVRPCPMALAGFGFGAADTAASGVHSCSGDRYGLRWYEGYRGEHGAPGALRFSSVRAAHRWLRFLHGFDVEHEQRYPFTYQEESATLSGFVSRLAARRPRPLDGVGDDAFVREVRTETSGADSGGELRLLEVTFRDSNVVLSVRTEVSGSDDPAAVRAGLTATAEQVVAVLRATRR</sequence>
<evidence type="ECO:0000256" key="5">
    <source>
        <dbReference type="ARBA" id="ARBA00022777"/>
    </source>
</evidence>
<name>A0ABP3Q7Z3_9ACTN</name>
<dbReference type="PROSITE" id="PS50011">
    <property type="entry name" value="PROTEIN_KINASE_DOM"/>
    <property type="match status" value="1"/>
</dbReference>
<evidence type="ECO:0000313" key="11">
    <source>
        <dbReference type="Proteomes" id="UP001501427"/>
    </source>
</evidence>
<feature type="region of interest" description="Disordered" evidence="8">
    <location>
        <begin position="1"/>
        <end position="55"/>
    </location>
</feature>
<dbReference type="Proteomes" id="UP001501427">
    <property type="component" value="Unassembled WGS sequence"/>
</dbReference>
<dbReference type="PANTHER" id="PTHR43671">
    <property type="entry name" value="SERINE/THREONINE-PROTEIN KINASE NEK"/>
    <property type="match status" value="1"/>
</dbReference>
<feature type="domain" description="Protein kinase" evidence="9">
    <location>
        <begin position="58"/>
        <end position="321"/>
    </location>
</feature>
<keyword evidence="3" id="KW-0808">Transferase</keyword>
<dbReference type="EMBL" id="BAAAHD010000061">
    <property type="protein sequence ID" value="GAA0585306.1"/>
    <property type="molecule type" value="Genomic_DNA"/>
</dbReference>
<reference evidence="11" key="1">
    <citation type="journal article" date="2019" name="Int. J. Syst. Evol. Microbiol.">
        <title>The Global Catalogue of Microorganisms (GCM) 10K type strain sequencing project: providing services to taxonomists for standard genome sequencing and annotation.</title>
        <authorList>
            <consortium name="The Broad Institute Genomics Platform"/>
            <consortium name="The Broad Institute Genome Sequencing Center for Infectious Disease"/>
            <person name="Wu L."/>
            <person name="Ma J."/>
        </authorList>
    </citation>
    <scope>NUCLEOTIDE SEQUENCE [LARGE SCALE GENOMIC DNA]</scope>
    <source>
        <strain evidence="11">JCM 10667</strain>
    </source>
</reference>
<dbReference type="PANTHER" id="PTHR43671:SF13">
    <property type="entry name" value="SERINE_THREONINE-PROTEIN KINASE NEK2"/>
    <property type="match status" value="1"/>
</dbReference>
<evidence type="ECO:0000313" key="10">
    <source>
        <dbReference type="EMBL" id="GAA0585306.1"/>
    </source>
</evidence>
<evidence type="ECO:0000256" key="1">
    <source>
        <dbReference type="ARBA" id="ARBA00010886"/>
    </source>
</evidence>
<evidence type="ECO:0000256" key="2">
    <source>
        <dbReference type="ARBA" id="ARBA00012513"/>
    </source>
</evidence>
<keyword evidence="6 7" id="KW-0067">ATP-binding</keyword>